<dbReference type="AlphaFoldDB" id="A0A2H3EMZ2"/>
<organism evidence="6 7">
    <name type="scientific">Armillaria gallica</name>
    <name type="common">Bulbous honey fungus</name>
    <name type="synonym">Armillaria bulbosa</name>
    <dbReference type="NCBI Taxonomy" id="47427"/>
    <lineage>
        <taxon>Eukaryota</taxon>
        <taxon>Fungi</taxon>
        <taxon>Dikarya</taxon>
        <taxon>Basidiomycota</taxon>
        <taxon>Agaricomycotina</taxon>
        <taxon>Agaricomycetes</taxon>
        <taxon>Agaricomycetidae</taxon>
        <taxon>Agaricales</taxon>
        <taxon>Marasmiineae</taxon>
        <taxon>Physalacriaceae</taxon>
        <taxon>Armillaria</taxon>
    </lineage>
</organism>
<dbReference type="STRING" id="47427.A0A2H3EMZ2"/>
<dbReference type="GO" id="GO:0030170">
    <property type="term" value="F:pyridoxal phosphate binding"/>
    <property type="evidence" value="ECO:0007669"/>
    <property type="project" value="InterPro"/>
</dbReference>
<dbReference type="Gene3D" id="3.90.1150.10">
    <property type="entry name" value="Aspartate Aminotransferase, domain 1"/>
    <property type="match status" value="1"/>
</dbReference>
<dbReference type="OrthoDB" id="2382073at2759"/>
<name>A0A2H3EMZ2_ARMGA</name>
<gene>
    <name evidence="6" type="ORF">ARMGADRAFT_1096075</name>
</gene>
<proteinExistence type="inferred from homology"/>
<dbReference type="InParanoid" id="A0A2H3EMZ2"/>
<dbReference type="InterPro" id="IPR015421">
    <property type="entry name" value="PyrdxlP-dep_Trfase_major"/>
</dbReference>
<dbReference type="InterPro" id="IPR015422">
    <property type="entry name" value="PyrdxlP-dep_Trfase_small"/>
</dbReference>
<comment type="cofactor">
    <cofactor evidence="1">
        <name>pyridoxal 5'-phosphate</name>
        <dbReference type="ChEBI" id="CHEBI:597326"/>
    </cofactor>
</comment>
<dbReference type="InterPro" id="IPR050087">
    <property type="entry name" value="AON_synthase_class-II"/>
</dbReference>
<dbReference type="EMBL" id="KZ293644">
    <property type="protein sequence ID" value="PBL03949.1"/>
    <property type="molecule type" value="Genomic_DNA"/>
</dbReference>
<keyword evidence="4" id="KW-0663">Pyridoxal phosphate</keyword>
<evidence type="ECO:0000256" key="1">
    <source>
        <dbReference type="ARBA" id="ARBA00001933"/>
    </source>
</evidence>
<dbReference type="Gene3D" id="3.40.640.10">
    <property type="entry name" value="Type I PLP-dependent aspartate aminotransferase-like (Major domain)"/>
    <property type="match status" value="1"/>
</dbReference>
<keyword evidence="3 6" id="KW-0808">Transferase</keyword>
<dbReference type="InterPro" id="IPR015424">
    <property type="entry name" value="PyrdxlP-dep_Trfase"/>
</dbReference>
<dbReference type="PANTHER" id="PTHR13693">
    <property type="entry name" value="CLASS II AMINOTRANSFERASE/8-AMINO-7-OXONONANOATE SYNTHASE"/>
    <property type="match status" value="1"/>
</dbReference>
<feature type="domain" description="Aminotransferase class I/classII large" evidence="5">
    <location>
        <begin position="60"/>
        <end position="414"/>
    </location>
</feature>
<evidence type="ECO:0000259" key="5">
    <source>
        <dbReference type="Pfam" id="PF00155"/>
    </source>
</evidence>
<evidence type="ECO:0000313" key="6">
    <source>
        <dbReference type="EMBL" id="PBL03949.1"/>
    </source>
</evidence>
<dbReference type="Pfam" id="PF00155">
    <property type="entry name" value="Aminotran_1_2"/>
    <property type="match status" value="1"/>
</dbReference>
<dbReference type="GO" id="GO:0009102">
    <property type="term" value="P:biotin biosynthetic process"/>
    <property type="evidence" value="ECO:0007669"/>
    <property type="project" value="TreeGrafter"/>
</dbReference>
<keyword evidence="6" id="KW-0032">Aminotransferase</keyword>
<evidence type="ECO:0000256" key="2">
    <source>
        <dbReference type="ARBA" id="ARBA00010008"/>
    </source>
</evidence>
<evidence type="ECO:0000313" key="7">
    <source>
        <dbReference type="Proteomes" id="UP000217790"/>
    </source>
</evidence>
<sequence>MNSYLEYSLQHCLDYRVKNGMPVTDLFHDTNDSYHAPDFFSNDYLSITTNEQFHDIVVKSTLSCTRLLGSIGSRVLNGNTADHVKLEKYLQTHFDASSALLWNSGYDANVAFFGSVPQKGDFILFDELIHASVRDGIAAGPASRNAYPFSHNPVASFEVCLAELVEKNPQIFERKATVFVAVESLYSMGGDFSPLPEFIEVLHRYVPRKYAHVVVDEAHSTGICGPSGRGYVALLGLQNEVDTVLHTFGKARGSTGGEFDLILCAAVILTSPVIRKYLINYVRPMIYTTSMPRFHLLTIKRSFDFIASAEGDELRKQLREHSLYFLRKLRLMLKGVPKSVLSFCDPDRSFETIVSPIFPLLSTEVASLATYLRSKGYAAQMIPYPAVPKGQERVRVMMHAGNTTGDNDVFAQAIEEWVVTQSCQFSLGMASGKNLESQKAMP</sequence>
<dbReference type="SUPFAM" id="SSF53383">
    <property type="entry name" value="PLP-dependent transferases"/>
    <property type="match status" value="1"/>
</dbReference>
<evidence type="ECO:0000256" key="4">
    <source>
        <dbReference type="ARBA" id="ARBA00022898"/>
    </source>
</evidence>
<comment type="similarity">
    <text evidence="2">Belongs to the class-II pyridoxal-phosphate-dependent aminotransferase family. BioF subfamily.</text>
</comment>
<dbReference type="Proteomes" id="UP000217790">
    <property type="component" value="Unassembled WGS sequence"/>
</dbReference>
<keyword evidence="7" id="KW-1185">Reference proteome</keyword>
<protein>
    <submittedName>
        <fullName evidence="6">Aminotransferase</fullName>
    </submittedName>
</protein>
<dbReference type="PANTHER" id="PTHR13693:SF77">
    <property type="entry name" value="8-AMINO-7-OXONONANOATE SYNTHASE"/>
    <property type="match status" value="1"/>
</dbReference>
<reference evidence="7" key="1">
    <citation type="journal article" date="2017" name="Nat. Ecol. Evol.">
        <title>Genome expansion and lineage-specific genetic innovations in the forest pathogenic fungi Armillaria.</title>
        <authorList>
            <person name="Sipos G."/>
            <person name="Prasanna A.N."/>
            <person name="Walter M.C."/>
            <person name="O'Connor E."/>
            <person name="Balint B."/>
            <person name="Krizsan K."/>
            <person name="Kiss B."/>
            <person name="Hess J."/>
            <person name="Varga T."/>
            <person name="Slot J."/>
            <person name="Riley R."/>
            <person name="Boka B."/>
            <person name="Rigling D."/>
            <person name="Barry K."/>
            <person name="Lee J."/>
            <person name="Mihaltcheva S."/>
            <person name="LaButti K."/>
            <person name="Lipzen A."/>
            <person name="Waldron R."/>
            <person name="Moloney N.M."/>
            <person name="Sperisen C."/>
            <person name="Kredics L."/>
            <person name="Vagvoelgyi C."/>
            <person name="Patrignani A."/>
            <person name="Fitzpatrick D."/>
            <person name="Nagy I."/>
            <person name="Doyle S."/>
            <person name="Anderson J.B."/>
            <person name="Grigoriev I.V."/>
            <person name="Gueldener U."/>
            <person name="Muensterkoetter M."/>
            <person name="Nagy L.G."/>
        </authorList>
    </citation>
    <scope>NUCLEOTIDE SEQUENCE [LARGE SCALE GENOMIC DNA]</scope>
    <source>
        <strain evidence="7">Ar21-2</strain>
    </source>
</reference>
<dbReference type="GO" id="GO:0008483">
    <property type="term" value="F:transaminase activity"/>
    <property type="evidence" value="ECO:0007669"/>
    <property type="project" value="UniProtKB-KW"/>
</dbReference>
<dbReference type="InterPro" id="IPR004839">
    <property type="entry name" value="Aminotransferase_I/II_large"/>
</dbReference>
<evidence type="ECO:0000256" key="3">
    <source>
        <dbReference type="ARBA" id="ARBA00022679"/>
    </source>
</evidence>
<accession>A0A2H3EMZ2</accession>